<dbReference type="PANTHER" id="PTHR28009:SF1">
    <property type="entry name" value="PHEROMONE ALPHA FACTOR RECEPTOR"/>
    <property type="match status" value="1"/>
</dbReference>
<feature type="region of interest" description="Disordered" evidence="1">
    <location>
        <begin position="929"/>
        <end position="956"/>
    </location>
</feature>
<name>A0A8H8S338_9HELO</name>
<feature type="region of interest" description="Disordered" evidence="1">
    <location>
        <begin position="970"/>
        <end position="990"/>
    </location>
</feature>
<feature type="compositionally biased region" description="Basic and acidic residues" evidence="1">
    <location>
        <begin position="523"/>
        <end position="565"/>
    </location>
</feature>
<organism evidence="3 4">
    <name type="scientific">Lachnellula occidentalis</name>
    <dbReference type="NCBI Taxonomy" id="215460"/>
    <lineage>
        <taxon>Eukaryota</taxon>
        <taxon>Fungi</taxon>
        <taxon>Dikarya</taxon>
        <taxon>Ascomycota</taxon>
        <taxon>Pezizomycotina</taxon>
        <taxon>Leotiomycetes</taxon>
        <taxon>Helotiales</taxon>
        <taxon>Lachnaceae</taxon>
        <taxon>Lachnellula</taxon>
    </lineage>
</organism>
<sequence length="1120" mass="123223">MDFNPYIQNVTFLLADGVTPYSVSLATIDYNRSADFAMAINYGAQIGACLLMLFCVLLLTTDAKRWGLLFNLNLACLFTGFLSRLFLSLFYTSSYERIYTYYSPELPKVPQSDTAVSITSAVLPIFLTILVNLSLLLQAYTVLNTVHERIIRFVALFFSGLVFLHAMAWRFAEAVLNIQAIVKGSVFYGYEWMINGALAAETIAIWYFTIVFTTKLFMNLRTRRLLNQPSWSKMEVITVMGLGTMIIPSIFAIVEWTHPEKFQEAGSLTEILVIILLPLSSLWASVTPNSPTCSMRSPSDARSQTSVNMSRSFGEKFGSFSTGISSKFNFIGRRKSSIVPLNEANSFFEPISASVESIPPSLRHGTEADVERMGVRVERSYSPRAFGSSAPHQDLIYYADSYPAPHLSVSGCGTVSIMRGSKQTISWHHESIPDITSQRRRISSNLFSIISKFEELDAVSLPIKRKSLEPAPLQLARTWSRRQTGTKATQIDKASKIFSPKDNNNGIQEAAGSIHGVASGQGDSKRAQGSIDERSTARRRGKDNFRKASRDGSIRPHETFQDKGVVDTVGQGKGEGGSKRRRTIKDMIRLYDGSMNLSLSLSLSLFGILLTPSVVAVFTEPNTKAKPSLALPPLPTTPAGNQRKHTTCGYFDESSCSSEVVKTHSSTNSAHNTPSKRRDLVLGSSVTNPFLTPSSPRKAATSRTSSNDSHETENKIRNSQARSHLTALDDNNTNRRNIEVIDTTPTREPRGRLVTLGTSAVTGRSVDRITKTMSDKIEAIYRAKSLERQAESVQTAEYATTPRSLNIVGNARDDSNQGTESIEAGSISADRASKVTGMKKILEGRLQAKARAIPGSPAATSPSKTHAPNFSRKITANSSVVAPKAAPPPSPPLSFPFPSPPPPPMPEFESKQIPPISPKTILESAQTIQPRHPTFRQEAPVPPQPVPAEVRPRGRSKVVEDRIKLFEDIAEDLSPGKTQKKEGVSGRTIGNSIMNRRRMFFDLSEWKKPDAEEAKRNLSREDIQSIIDELQKESLDGAKDRWNAVAQKQTEKGTDKNDKSGGSSHYSSGSEVDMVVKEAQCGLIQPKPTRAAELKRMRLLCRGKGGVTARKEKGSPTEKL</sequence>
<dbReference type="PANTHER" id="PTHR28009">
    <property type="entry name" value="PHEROMONE ALPHA FACTOR RECEPTOR"/>
    <property type="match status" value="1"/>
</dbReference>
<evidence type="ECO:0000256" key="1">
    <source>
        <dbReference type="SAM" id="MobiDB-lite"/>
    </source>
</evidence>
<accession>A0A8H8S338</accession>
<feature type="transmembrane region" description="Helical" evidence="2">
    <location>
        <begin position="150"/>
        <end position="172"/>
    </location>
</feature>
<comment type="caution">
    <text evidence="3">The sequence shown here is derived from an EMBL/GenBank/DDBJ whole genome shotgun (WGS) entry which is preliminary data.</text>
</comment>
<evidence type="ECO:0000256" key="2">
    <source>
        <dbReference type="SAM" id="Phobius"/>
    </source>
</evidence>
<feature type="region of interest" description="Disordered" evidence="1">
    <location>
        <begin position="1037"/>
        <end position="1071"/>
    </location>
</feature>
<feature type="transmembrane region" description="Helical" evidence="2">
    <location>
        <begin position="72"/>
        <end position="94"/>
    </location>
</feature>
<dbReference type="InterPro" id="IPR000366">
    <property type="entry name" value="GPCR_STE2"/>
</dbReference>
<dbReference type="Proteomes" id="UP000443090">
    <property type="component" value="Unassembled WGS sequence"/>
</dbReference>
<feature type="compositionally biased region" description="Pro residues" evidence="1">
    <location>
        <begin position="885"/>
        <end position="906"/>
    </location>
</feature>
<protein>
    <submittedName>
        <fullName evidence="3">Pheromone P-factor receptor</fullName>
    </submittedName>
</protein>
<feature type="compositionally biased region" description="Polar residues" evidence="1">
    <location>
        <begin position="662"/>
        <end position="673"/>
    </location>
</feature>
<feature type="region of interest" description="Disordered" evidence="1">
    <location>
        <begin position="480"/>
        <end position="580"/>
    </location>
</feature>
<feature type="transmembrane region" description="Helical" evidence="2">
    <location>
        <begin position="597"/>
        <end position="618"/>
    </location>
</feature>
<feature type="transmembrane region" description="Helical" evidence="2">
    <location>
        <begin position="266"/>
        <end position="286"/>
    </location>
</feature>
<feature type="region of interest" description="Disordered" evidence="1">
    <location>
        <begin position="879"/>
        <end position="913"/>
    </location>
</feature>
<feature type="transmembrane region" description="Helical" evidence="2">
    <location>
        <begin position="192"/>
        <end position="213"/>
    </location>
</feature>
<dbReference type="CDD" id="cd14939">
    <property type="entry name" value="7tmD_STE2"/>
    <property type="match status" value="1"/>
</dbReference>
<evidence type="ECO:0000313" key="4">
    <source>
        <dbReference type="Proteomes" id="UP000443090"/>
    </source>
</evidence>
<keyword evidence="2" id="KW-0472">Membrane</keyword>
<proteinExistence type="predicted"/>
<feature type="transmembrane region" description="Helical" evidence="2">
    <location>
        <begin position="39"/>
        <end position="60"/>
    </location>
</feature>
<dbReference type="GO" id="GO:0038038">
    <property type="term" value="C:G protein-coupled receptor homodimeric complex"/>
    <property type="evidence" value="ECO:0007669"/>
    <property type="project" value="TreeGrafter"/>
</dbReference>
<dbReference type="Gene3D" id="1.10.287.920">
    <property type="entry name" value="Pheromone alpha factor receptor"/>
    <property type="match status" value="1"/>
</dbReference>
<dbReference type="Pfam" id="PF02116">
    <property type="entry name" value="STE2"/>
    <property type="match status" value="1"/>
</dbReference>
<feature type="transmembrane region" description="Helical" evidence="2">
    <location>
        <begin position="114"/>
        <end position="138"/>
    </location>
</feature>
<gene>
    <name evidence="3" type="primary">mam2</name>
    <name evidence="3" type="ORF">LOCC1_G003643</name>
</gene>
<evidence type="ECO:0000313" key="3">
    <source>
        <dbReference type="EMBL" id="TVY45607.1"/>
    </source>
</evidence>
<feature type="compositionally biased region" description="Basic and acidic residues" evidence="1">
    <location>
        <begin position="1049"/>
        <end position="1059"/>
    </location>
</feature>
<keyword evidence="4" id="KW-1185">Reference proteome</keyword>
<dbReference type="GO" id="GO:0000750">
    <property type="term" value="P:pheromone-dependent signal transduction involved in conjugation with cellular fusion"/>
    <property type="evidence" value="ECO:0007669"/>
    <property type="project" value="TreeGrafter"/>
</dbReference>
<feature type="compositionally biased region" description="Basic and acidic residues" evidence="1">
    <location>
        <begin position="732"/>
        <end position="750"/>
    </location>
</feature>
<feature type="compositionally biased region" description="Low complexity" evidence="1">
    <location>
        <begin position="1060"/>
        <end position="1070"/>
    </location>
</feature>
<feature type="region of interest" description="Disordered" evidence="1">
    <location>
        <begin position="662"/>
        <end position="750"/>
    </location>
</feature>
<keyword evidence="2" id="KW-0812">Transmembrane</keyword>
<dbReference type="OrthoDB" id="5402633at2759"/>
<dbReference type="PRINTS" id="PR00250">
    <property type="entry name" value="GPCRSTE2"/>
</dbReference>
<keyword evidence="2" id="KW-1133">Transmembrane helix</keyword>
<keyword evidence="3" id="KW-0675">Receptor</keyword>
<feature type="compositionally biased region" description="Polar residues" evidence="1">
    <location>
        <begin position="717"/>
        <end position="731"/>
    </location>
</feature>
<dbReference type="InterPro" id="IPR027458">
    <property type="entry name" value="STE2_TM1-TM2_sf"/>
</dbReference>
<feature type="compositionally biased region" description="Polar residues" evidence="1">
    <location>
        <begin position="684"/>
        <end position="707"/>
    </location>
</feature>
<dbReference type="AlphaFoldDB" id="A0A8H8S338"/>
<reference evidence="3 4" key="1">
    <citation type="submission" date="2018-05" db="EMBL/GenBank/DDBJ databases">
        <title>Genome sequencing and assembly of the regulated plant pathogen Lachnellula willkommii and related sister species for the development of diagnostic species identification markers.</title>
        <authorList>
            <person name="Giroux E."/>
            <person name="Bilodeau G."/>
        </authorList>
    </citation>
    <scope>NUCLEOTIDE SEQUENCE [LARGE SCALE GENOMIC DNA]</scope>
    <source>
        <strain evidence="3 4">CBS 160.35</strain>
    </source>
</reference>
<dbReference type="EMBL" id="QGMI01000186">
    <property type="protein sequence ID" value="TVY45607.1"/>
    <property type="molecule type" value="Genomic_DNA"/>
</dbReference>
<dbReference type="GO" id="GO:0004932">
    <property type="term" value="F:mating-type factor pheromone receptor activity"/>
    <property type="evidence" value="ECO:0007669"/>
    <property type="project" value="InterPro"/>
</dbReference>
<feature type="transmembrane region" description="Helical" evidence="2">
    <location>
        <begin position="234"/>
        <end position="254"/>
    </location>
</feature>